<dbReference type="AlphaFoldDB" id="A0A0M5IBQ3"/>
<reference evidence="2" key="1">
    <citation type="journal article" date="2015" name="Proc. Natl. Acad. Sci. U.S.A.">
        <title>Functional metagenomic discovery of bacterial effectors in the human microbiome and isolation of commendamide, a GPCR G2A/132 agonist.</title>
        <authorList>
            <person name="Cohen L.J."/>
            <person name="Kang H.S."/>
            <person name="Chu J."/>
            <person name="Huang Y.H."/>
            <person name="Gordon E.A."/>
            <person name="Reddy B.V."/>
            <person name="Ternei M.A."/>
            <person name="Craig J.W."/>
            <person name="Brady S.F."/>
        </authorList>
    </citation>
    <scope>NUCLEOTIDE SEQUENCE</scope>
</reference>
<keyword evidence="1" id="KW-0472">Membrane</keyword>
<organism evidence="2">
    <name type="scientific">uncultured bacterium 3b03</name>
    <dbReference type="NCBI Taxonomy" id="1701368"/>
    <lineage>
        <taxon>Bacteria</taxon>
        <taxon>environmental samples</taxon>
    </lineage>
</organism>
<feature type="transmembrane region" description="Helical" evidence="1">
    <location>
        <begin position="7"/>
        <end position="27"/>
    </location>
</feature>
<keyword evidence="1" id="KW-0812">Transmembrane</keyword>
<protein>
    <submittedName>
        <fullName evidence="2">Uncharacterized protein</fullName>
    </submittedName>
</protein>
<name>A0A0M5IBQ3_9BACT</name>
<evidence type="ECO:0000256" key="1">
    <source>
        <dbReference type="SAM" id="Phobius"/>
    </source>
</evidence>
<proteinExistence type="predicted"/>
<feature type="transmembrane region" description="Helical" evidence="1">
    <location>
        <begin position="47"/>
        <end position="68"/>
    </location>
</feature>
<accession>A0A0M5IBQ3</accession>
<keyword evidence="1" id="KW-1133">Transmembrane helix</keyword>
<sequence length="78" mass="9329">MRNVRIVLLVLVVAECCIQAVLSYWWYEYKCGAYYNLVIKGDTLHYILCQVEDVLLVTITILLFYLLIRRVLRRCRTQ</sequence>
<evidence type="ECO:0000313" key="2">
    <source>
        <dbReference type="EMBL" id="ALB75714.1"/>
    </source>
</evidence>
<dbReference type="EMBL" id="KT336243">
    <property type="protein sequence ID" value="ALB75714.1"/>
    <property type="molecule type" value="Genomic_DNA"/>
</dbReference>